<gene>
    <name evidence="1" type="ORF">SELMODRAFT_420255</name>
</gene>
<sequence length="142" mass="15854">MKSGEGRVLALLSSASGFIVNSHVTNWCLQIFFLPCSLNVICVIQALLSKGTSSAMQNGARFEPIKCPSQIDLKRAHSSHKNLMQERKNTVLNLMLYDFMREMTSCLEAIEEDWVLGIVSIWSIYTYFSADGEVPGEELSSE</sequence>
<proteinExistence type="predicted"/>
<dbReference type="HOGENOM" id="CLU_1819193_0_0_1"/>
<accession>D8SBF1</accession>
<organism evidence="2">
    <name type="scientific">Selaginella moellendorffii</name>
    <name type="common">Spikemoss</name>
    <dbReference type="NCBI Taxonomy" id="88036"/>
    <lineage>
        <taxon>Eukaryota</taxon>
        <taxon>Viridiplantae</taxon>
        <taxon>Streptophyta</taxon>
        <taxon>Embryophyta</taxon>
        <taxon>Tracheophyta</taxon>
        <taxon>Lycopodiopsida</taxon>
        <taxon>Selaginellales</taxon>
        <taxon>Selaginellaceae</taxon>
        <taxon>Selaginella</taxon>
    </lineage>
</organism>
<evidence type="ECO:0000313" key="2">
    <source>
        <dbReference type="Proteomes" id="UP000001514"/>
    </source>
</evidence>
<dbReference type="Proteomes" id="UP000001514">
    <property type="component" value="Unassembled WGS sequence"/>
</dbReference>
<evidence type="ECO:0000313" key="1">
    <source>
        <dbReference type="EMBL" id="EFJ18243.1"/>
    </source>
</evidence>
<dbReference type="InParanoid" id="D8SBF1"/>
<dbReference type="AlphaFoldDB" id="D8SBF1"/>
<name>D8SBF1_SELML</name>
<dbReference type="EMBL" id="GL377610">
    <property type="protein sequence ID" value="EFJ18243.1"/>
    <property type="molecule type" value="Genomic_DNA"/>
</dbReference>
<dbReference type="KEGG" id="smo:SELMODRAFT_420255"/>
<dbReference type="Gramene" id="EFJ18243">
    <property type="protein sequence ID" value="EFJ18243"/>
    <property type="gene ID" value="SELMODRAFT_420255"/>
</dbReference>
<protein>
    <submittedName>
        <fullName evidence="1">Uncharacterized protein</fullName>
    </submittedName>
</protein>
<reference evidence="1 2" key="1">
    <citation type="journal article" date="2011" name="Science">
        <title>The Selaginella genome identifies genetic changes associated with the evolution of vascular plants.</title>
        <authorList>
            <person name="Banks J.A."/>
            <person name="Nishiyama T."/>
            <person name="Hasebe M."/>
            <person name="Bowman J.L."/>
            <person name="Gribskov M."/>
            <person name="dePamphilis C."/>
            <person name="Albert V.A."/>
            <person name="Aono N."/>
            <person name="Aoyama T."/>
            <person name="Ambrose B.A."/>
            <person name="Ashton N.W."/>
            <person name="Axtell M.J."/>
            <person name="Barker E."/>
            <person name="Barker M.S."/>
            <person name="Bennetzen J.L."/>
            <person name="Bonawitz N.D."/>
            <person name="Chapple C."/>
            <person name="Cheng C."/>
            <person name="Correa L.G."/>
            <person name="Dacre M."/>
            <person name="DeBarry J."/>
            <person name="Dreyer I."/>
            <person name="Elias M."/>
            <person name="Engstrom E.M."/>
            <person name="Estelle M."/>
            <person name="Feng L."/>
            <person name="Finet C."/>
            <person name="Floyd S.K."/>
            <person name="Frommer W.B."/>
            <person name="Fujita T."/>
            <person name="Gramzow L."/>
            <person name="Gutensohn M."/>
            <person name="Harholt J."/>
            <person name="Hattori M."/>
            <person name="Heyl A."/>
            <person name="Hirai T."/>
            <person name="Hiwatashi Y."/>
            <person name="Ishikawa M."/>
            <person name="Iwata M."/>
            <person name="Karol K.G."/>
            <person name="Koehler B."/>
            <person name="Kolukisaoglu U."/>
            <person name="Kubo M."/>
            <person name="Kurata T."/>
            <person name="Lalonde S."/>
            <person name="Li K."/>
            <person name="Li Y."/>
            <person name="Litt A."/>
            <person name="Lyons E."/>
            <person name="Manning G."/>
            <person name="Maruyama T."/>
            <person name="Michael T.P."/>
            <person name="Mikami K."/>
            <person name="Miyazaki S."/>
            <person name="Morinaga S."/>
            <person name="Murata T."/>
            <person name="Mueller-Roeber B."/>
            <person name="Nelson D.R."/>
            <person name="Obara M."/>
            <person name="Oguri Y."/>
            <person name="Olmstead R.G."/>
            <person name="Onodera N."/>
            <person name="Petersen B.L."/>
            <person name="Pils B."/>
            <person name="Prigge M."/>
            <person name="Rensing S.A."/>
            <person name="Riano-Pachon D.M."/>
            <person name="Roberts A.W."/>
            <person name="Sato Y."/>
            <person name="Scheller H.V."/>
            <person name="Schulz B."/>
            <person name="Schulz C."/>
            <person name="Shakirov E.V."/>
            <person name="Shibagaki N."/>
            <person name="Shinohara N."/>
            <person name="Shippen D.E."/>
            <person name="Soerensen I."/>
            <person name="Sotooka R."/>
            <person name="Sugimoto N."/>
            <person name="Sugita M."/>
            <person name="Sumikawa N."/>
            <person name="Tanurdzic M."/>
            <person name="Theissen G."/>
            <person name="Ulvskov P."/>
            <person name="Wakazuki S."/>
            <person name="Weng J.K."/>
            <person name="Willats W.W."/>
            <person name="Wipf D."/>
            <person name="Wolf P.G."/>
            <person name="Yang L."/>
            <person name="Zimmer A.D."/>
            <person name="Zhu Q."/>
            <person name="Mitros T."/>
            <person name="Hellsten U."/>
            <person name="Loque D."/>
            <person name="Otillar R."/>
            <person name="Salamov A."/>
            <person name="Schmutz J."/>
            <person name="Shapiro H."/>
            <person name="Lindquist E."/>
            <person name="Lucas S."/>
            <person name="Rokhsar D."/>
            <person name="Grigoriev I.V."/>
        </authorList>
    </citation>
    <scope>NUCLEOTIDE SEQUENCE [LARGE SCALE GENOMIC DNA]</scope>
</reference>
<keyword evidence="2" id="KW-1185">Reference proteome</keyword>